<dbReference type="Gene3D" id="1.10.8.350">
    <property type="entry name" value="Bacterial muramidase"/>
    <property type="match status" value="1"/>
</dbReference>
<dbReference type="Gene3D" id="1.10.101.10">
    <property type="entry name" value="PGBD-like superfamily/PGBD"/>
    <property type="match status" value="1"/>
</dbReference>
<dbReference type="SUPFAM" id="SSF53955">
    <property type="entry name" value="Lysozyme-like"/>
    <property type="match status" value="1"/>
</dbReference>
<dbReference type="RefSeq" id="WP_185978378.1">
    <property type="nucleotide sequence ID" value="NZ_JACBGI020000013.1"/>
</dbReference>
<accession>A0ABS0BWQ0</accession>
<reference evidence="4 5" key="2">
    <citation type="submission" date="2020-11" db="EMBL/GenBank/DDBJ databases">
        <title>Sulfur oxidizing isolate from Hospital Hole Sinkhole.</title>
        <authorList>
            <person name="Scott K.M."/>
        </authorList>
    </citation>
    <scope>NUCLEOTIDE SEQUENCE [LARGE SCALE GENOMIC DNA]</scope>
    <source>
        <strain evidence="4 5">HH1</strain>
    </source>
</reference>
<keyword evidence="5" id="KW-1185">Reference proteome</keyword>
<evidence type="ECO:0000259" key="3">
    <source>
        <dbReference type="Pfam" id="PF13406"/>
    </source>
</evidence>
<evidence type="ECO:0000256" key="1">
    <source>
        <dbReference type="SAM" id="SignalP"/>
    </source>
</evidence>
<dbReference type="InterPro" id="IPR036366">
    <property type="entry name" value="PGBDSf"/>
</dbReference>
<dbReference type="EMBL" id="JACBGI020000013">
    <property type="protein sequence ID" value="MBF6058237.1"/>
    <property type="molecule type" value="Genomic_DNA"/>
</dbReference>
<proteinExistence type="predicted"/>
<gene>
    <name evidence="4" type="ORF">H8792_007775</name>
</gene>
<name>A0ABS0BWQ0_9GAMM</name>
<dbReference type="InterPro" id="IPR043426">
    <property type="entry name" value="MltB-like"/>
</dbReference>
<evidence type="ECO:0000259" key="2">
    <source>
        <dbReference type="Pfam" id="PF01471"/>
    </source>
</evidence>
<dbReference type="InterPro" id="IPR002477">
    <property type="entry name" value="Peptidoglycan-bd-like"/>
</dbReference>
<dbReference type="Gene3D" id="1.10.530.10">
    <property type="match status" value="1"/>
</dbReference>
<organism evidence="4 5">
    <name type="scientific">Thiomicrorhabdus heinhorstiae</name>
    <dbReference type="NCBI Taxonomy" id="2748010"/>
    <lineage>
        <taxon>Bacteria</taxon>
        <taxon>Pseudomonadati</taxon>
        <taxon>Pseudomonadota</taxon>
        <taxon>Gammaproteobacteria</taxon>
        <taxon>Thiotrichales</taxon>
        <taxon>Piscirickettsiaceae</taxon>
        <taxon>Thiomicrorhabdus</taxon>
    </lineage>
</organism>
<evidence type="ECO:0000313" key="4">
    <source>
        <dbReference type="EMBL" id="MBF6058237.1"/>
    </source>
</evidence>
<reference evidence="4 5" key="1">
    <citation type="submission" date="2020-06" db="EMBL/GenBank/DDBJ databases">
        <authorList>
            <person name="Scott K."/>
        </authorList>
    </citation>
    <scope>NUCLEOTIDE SEQUENCE [LARGE SCALE GENOMIC DNA]</scope>
    <source>
        <strain evidence="4 5">HH1</strain>
    </source>
</reference>
<comment type="caution">
    <text evidence="4">The sequence shown here is derived from an EMBL/GenBank/DDBJ whole genome shotgun (WGS) entry which is preliminary data.</text>
</comment>
<protein>
    <submittedName>
        <fullName evidence="4">Lytic murein transglycosylase</fullName>
    </submittedName>
</protein>
<dbReference type="InterPro" id="IPR011970">
    <property type="entry name" value="MltB_2"/>
</dbReference>
<dbReference type="PANTHER" id="PTHR30163:SF8">
    <property type="entry name" value="LYTIC MUREIN TRANSGLYCOSYLASE"/>
    <property type="match status" value="1"/>
</dbReference>
<feature type="domain" description="Transglycosylase SLT" evidence="3">
    <location>
        <begin position="32"/>
        <end position="323"/>
    </location>
</feature>
<dbReference type="InterPro" id="IPR031304">
    <property type="entry name" value="SLT_2"/>
</dbReference>
<dbReference type="Pfam" id="PF13406">
    <property type="entry name" value="SLT_2"/>
    <property type="match status" value="1"/>
</dbReference>
<dbReference type="Proteomes" id="UP001193680">
    <property type="component" value="Unassembled WGS sequence"/>
</dbReference>
<dbReference type="InterPro" id="IPR023346">
    <property type="entry name" value="Lysozyme-like_dom_sf"/>
</dbReference>
<evidence type="ECO:0000313" key="5">
    <source>
        <dbReference type="Proteomes" id="UP001193680"/>
    </source>
</evidence>
<sequence length="403" mass="44869">MKPGMFLYPLITAVALHAGALSANTNDQGDDFKNWLNQFTLKAEQAGIGEQTLKLAFKDLTPNPQVLELDRRQPEFVSTFYDYFRRAVSPTRIANGKKNFAQQRTLLEQVTQKYGVQSPYLVAFWGMETNYGGYTGNLSIIRSLATLAHDPRRSEFFSSELLSALKILDRGHVQLDEMRGSWAGAMGQCQFMPSNYLRYAVDGDDDNKINLWKSLPDVFNSAAHFLNELGWQAGEPWGKEVVLPKNFDFSLADGKSSRSITEWQGLGVRFVHTSKDEVIPGQAKLVLASDFRGPAFLTFKNFDVIKRWNRSDKYAIAVGVLADEISGKPGLTYQQPKDDSGLDLAEVKQIQSLLNEAGYDAGKPDGIIGSKTRGALRAYQMDKGLPADGYPSMRMLNLLSAQP</sequence>
<dbReference type="NCBIfam" id="TIGR02283">
    <property type="entry name" value="MltB_2"/>
    <property type="match status" value="1"/>
</dbReference>
<keyword evidence="1" id="KW-0732">Signal</keyword>
<dbReference type="InterPro" id="IPR036365">
    <property type="entry name" value="PGBD-like_sf"/>
</dbReference>
<dbReference type="SUPFAM" id="SSF47090">
    <property type="entry name" value="PGBD-like"/>
    <property type="match status" value="1"/>
</dbReference>
<dbReference type="PANTHER" id="PTHR30163">
    <property type="entry name" value="MEMBRANE-BOUND LYTIC MUREIN TRANSGLYCOSYLASE B"/>
    <property type="match status" value="1"/>
</dbReference>
<feature type="signal peptide" evidence="1">
    <location>
        <begin position="1"/>
        <end position="23"/>
    </location>
</feature>
<dbReference type="CDD" id="cd13399">
    <property type="entry name" value="Slt35-like"/>
    <property type="match status" value="1"/>
</dbReference>
<feature type="chain" id="PRO_5047131364" evidence="1">
    <location>
        <begin position="24"/>
        <end position="403"/>
    </location>
</feature>
<dbReference type="Pfam" id="PF01471">
    <property type="entry name" value="PG_binding_1"/>
    <property type="match status" value="1"/>
</dbReference>
<feature type="domain" description="Peptidoglycan binding-like" evidence="2">
    <location>
        <begin position="345"/>
        <end position="399"/>
    </location>
</feature>